<dbReference type="SUPFAM" id="SSF46689">
    <property type="entry name" value="Homeodomain-like"/>
    <property type="match status" value="2"/>
</dbReference>
<dbReference type="AlphaFoldDB" id="A0A7Y9J347"/>
<dbReference type="GO" id="GO:0003700">
    <property type="term" value="F:DNA-binding transcription factor activity"/>
    <property type="evidence" value="ECO:0007669"/>
    <property type="project" value="InterPro"/>
</dbReference>
<evidence type="ECO:0000256" key="2">
    <source>
        <dbReference type="ARBA" id="ARBA00023125"/>
    </source>
</evidence>
<dbReference type="InterPro" id="IPR018062">
    <property type="entry name" value="HTH_AraC-typ_CS"/>
</dbReference>
<dbReference type="GO" id="GO:0043565">
    <property type="term" value="F:sequence-specific DNA binding"/>
    <property type="evidence" value="ECO:0007669"/>
    <property type="project" value="InterPro"/>
</dbReference>
<dbReference type="PROSITE" id="PS00041">
    <property type="entry name" value="HTH_ARAC_FAMILY_1"/>
    <property type="match status" value="1"/>
</dbReference>
<dbReference type="InterPro" id="IPR009057">
    <property type="entry name" value="Homeodomain-like_sf"/>
</dbReference>
<dbReference type="InterPro" id="IPR018060">
    <property type="entry name" value="HTH_AraC"/>
</dbReference>
<dbReference type="PANTHER" id="PTHR46796">
    <property type="entry name" value="HTH-TYPE TRANSCRIPTIONAL ACTIVATOR RHAS-RELATED"/>
    <property type="match status" value="1"/>
</dbReference>
<dbReference type="PANTHER" id="PTHR46796:SF13">
    <property type="entry name" value="HTH-TYPE TRANSCRIPTIONAL ACTIVATOR RHAS"/>
    <property type="match status" value="1"/>
</dbReference>
<keyword evidence="6" id="KW-1185">Reference proteome</keyword>
<proteinExistence type="predicted"/>
<dbReference type="Gene3D" id="1.10.10.60">
    <property type="entry name" value="Homeodomain-like"/>
    <property type="match status" value="1"/>
</dbReference>
<evidence type="ECO:0000313" key="6">
    <source>
        <dbReference type="Proteomes" id="UP000521922"/>
    </source>
</evidence>
<dbReference type="EMBL" id="JACCBB010000001">
    <property type="protein sequence ID" value="NYD24864.1"/>
    <property type="molecule type" value="Genomic_DNA"/>
</dbReference>
<dbReference type="RefSeq" id="WP_179755544.1">
    <property type="nucleotide sequence ID" value="NZ_BAAAGN010000015.1"/>
</dbReference>
<keyword evidence="2 5" id="KW-0238">DNA-binding</keyword>
<feature type="domain" description="HTH araC/xylS-type" evidence="4">
    <location>
        <begin position="213"/>
        <end position="311"/>
    </location>
</feature>
<dbReference type="PROSITE" id="PS01124">
    <property type="entry name" value="HTH_ARAC_FAMILY_2"/>
    <property type="match status" value="1"/>
</dbReference>
<dbReference type="InterPro" id="IPR032783">
    <property type="entry name" value="AraC_lig"/>
</dbReference>
<evidence type="ECO:0000313" key="5">
    <source>
        <dbReference type="EMBL" id="NYD24864.1"/>
    </source>
</evidence>
<keyword evidence="1" id="KW-0805">Transcription regulation</keyword>
<dbReference type="Proteomes" id="UP000521922">
    <property type="component" value="Unassembled WGS sequence"/>
</dbReference>
<gene>
    <name evidence="5" type="ORF">BJ968_004404</name>
</gene>
<dbReference type="Pfam" id="PF12833">
    <property type="entry name" value="HTH_18"/>
    <property type="match status" value="1"/>
</dbReference>
<keyword evidence="3" id="KW-0804">Transcription</keyword>
<protein>
    <submittedName>
        <fullName evidence="5">AraC-like DNA-binding protein</fullName>
    </submittedName>
</protein>
<evidence type="ECO:0000259" key="4">
    <source>
        <dbReference type="PROSITE" id="PS01124"/>
    </source>
</evidence>
<reference evidence="5 6" key="1">
    <citation type="submission" date="2020-07" db="EMBL/GenBank/DDBJ databases">
        <title>Sequencing the genomes of 1000 actinobacteria strains.</title>
        <authorList>
            <person name="Klenk H.-P."/>
        </authorList>
    </citation>
    <scope>NUCLEOTIDE SEQUENCE [LARGE SCALE GENOMIC DNA]</scope>
    <source>
        <strain evidence="5 6">DSM 7487</strain>
    </source>
</reference>
<organism evidence="5 6">
    <name type="scientific">Kineococcus aurantiacus</name>
    <dbReference type="NCBI Taxonomy" id="37633"/>
    <lineage>
        <taxon>Bacteria</taxon>
        <taxon>Bacillati</taxon>
        <taxon>Actinomycetota</taxon>
        <taxon>Actinomycetes</taxon>
        <taxon>Kineosporiales</taxon>
        <taxon>Kineosporiaceae</taxon>
        <taxon>Kineococcus</taxon>
    </lineage>
</organism>
<evidence type="ECO:0000256" key="3">
    <source>
        <dbReference type="ARBA" id="ARBA00023163"/>
    </source>
</evidence>
<comment type="caution">
    <text evidence="5">The sequence shown here is derived from an EMBL/GenBank/DDBJ whole genome shotgun (WGS) entry which is preliminary data.</text>
</comment>
<accession>A0A7Y9J347</accession>
<evidence type="ECO:0000256" key="1">
    <source>
        <dbReference type="ARBA" id="ARBA00023015"/>
    </source>
</evidence>
<sequence length="314" mass="32359">MDPLEDVLALVGVRSSVSAGLVAGGDWAMSFPPPAGVKFVAVRAGSCHLAVQGSDQHHPLTAGDCCLLTRRARFTLASDLSLPAADARTAFAQARSTAGDGLARTGTGEDVFVLGGSFDFGERAHALLLDALPPVIVVPATSPAAHTLDWALAQIEHEVRTQPLGAGLVAEHLATVMLIHVLRLHLARTRAQAPTTGGAGPGLLAGLSDPVVAAALRALHTHPARSWTVADLAASVGVSRSTLAARFSRSLGQGPLEYLTQWRIALAAQQLQAGDRTLASIATAVGYGSESALSTAFKRVLGSSPRAYLALSGR</sequence>
<dbReference type="SMART" id="SM00342">
    <property type="entry name" value="HTH_ARAC"/>
    <property type="match status" value="1"/>
</dbReference>
<dbReference type="Pfam" id="PF12852">
    <property type="entry name" value="Cupin_6"/>
    <property type="match status" value="1"/>
</dbReference>
<dbReference type="InterPro" id="IPR050204">
    <property type="entry name" value="AraC_XylS_family_regulators"/>
</dbReference>
<name>A0A7Y9J347_9ACTN</name>